<name>X1LNJ6_9ZZZZ</name>
<feature type="region of interest" description="Disordered" evidence="1">
    <location>
        <begin position="1"/>
        <end position="35"/>
    </location>
</feature>
<reference evidence="2" key="1">
    <citation type="journal article" date="2014" name="Front. Microbiol.">
        <title>High frequency of phylogenetically diverse reductive dehalogenase-homologous genes in deep subseafloor sedimentary metagenomes.</title>
        <authorList>
            <person name="Kawai M."/>
            <person name="Futagami T."/>
            <person name="Toyoda A."/>
            <person name="Takaki Y."/>
            <person name="Nishi S."/>
            <person name="Hori S."/>
            <person name="Arai W."/>
            <person name="Tsubouchi T."/>
            <person name="Morono Y."/>
            <person name="Uchiyama I."/>
            <person name="Ito T."/>
            <person name="Fujiyama A."/>
            <person name="Inagaki F."/>
            <person name="Takami H."/>
        </authorList>
    </citation>
    <scope>NUCLEOTIDE SEQUENCE</scope>
    <source>
        <strain evidence="2">Expedition CK06-06</strain>
    </source>
</reference>
<gene>
    <name evidence="2" type="ORF">S06H3_19606</name>
</gene>
<dbReference type="EMBL" id="BARV01010054">
    <property type="protein sequence ID" value="GAI07401.1"/>
    <property type="molecule type" value="Genomic_DNA"/>
</dbReference>
<evidence type="ECO:0000313" key="2">
    <source>
        <dbReference type="EMBL" id="GAI07401.1"/>
    </source>
</evidence>
<protein>
    <submittedName>
        <fullName evidence="2">Uncharacterized protein</fullName>
    </submittedName>
</protein>
<comment type="caution">
    <text evidence="2">The sequence shown here is derived from an EMBL/GenBank/DDBJ whole genome shotgun (WGS) entry which is preliminary data.</text>
</comment>
<organism evidence="2">
    <name type="scientific">marine sediment metagenome</name>
    <dbReference type="NCBI Taxonomy" id="412755"/>
    <lineage>
        <taxon>unclassified sequences</taxon>
        <taxon>metagenomes</taxon>
        <taxon>ecological metagenomes</taxon>
    </lineage>
</organism>
<proteinExistence type="predicted"/>
<dbReference type="AlphaFoldDB" id="X1LNJ6"/>
<accession>X1LNJ6</accession>
<sequence>TTDNDNPINRATTDNDNPINRATTDNTFIRLQTRL</sequence>
<evidence type="ECO:0000256" key="1">
    <source>
        <dbReference type="SAM" id="MobiDB-lite"/>
    </source>
</evidence>
<feature type="non-terminal residue" evidence="2">
    <location>
        <position position="1"/>
    </location>
</feature>